<evidence type="ECO:0000313" key="5">
    <source>
        <dbReference type="Proteomes" id="UP000185911"/>
    </source>
</evidence>
<comment type="caution">
    <text evidence="4">The sequence shown here is derived from an EMBL/GenBank/DDBJ whole genome shotgun (WGS) entry which is preliminary data.</text>
</comment>
<dbReference type="PIRSF" id="PIRSF002094">
    <property type="entry name" value="OMP26_Skp"/>
    <property type="match status" value="1"/>
</dbReference>
<dbReference type="EMBL" id="MSYM01000011">
    <property type="protein sequence ID" value="OLP06940.1"/>
    <property type="molecule type" value="Genomic_DNA"/>
</dbReference>
<keyword evidence="1" id="KW-0732">Signal</keyword>
<evidence type="ECO:0000256" key="3">
    <source>
        <dbReference type="SAM" id="Coils"/>
    </source>
</evidence>
<dbReference type="AlphaFoldDB" id="A0A1Q8YGB2"/>
<dbReference type="PANTHER" id="PTHR35089">
    <property type="entry name" value="CHAPERONE PROTEIN SKP"/>
    <property type="match status" value="1"/>
</dbReference>
<dbReference type="InterPro" id="IPR024930">
    <property type="entry name" value="Skp_dom_sf"/>
</dbReference>
<dbReference type="PANTHER" id="PTHR35089:SF1">
    <property type="entry name" value="CHAPERONE PROTEIN SKP"/>
    <property type="match status" value="1"/>
</dbReference>
<feature type="coiled-coil region" evidence="3">
    <location>
        <begin position="83"/>
        <end position="110"/>
    </location>
</feature>
<accession>A0A1Q8YGB2</accession>
<keyword evidence="3" id="KW-0175">Coiled coil</keyword>
<sequence length="161" mass="18124">MTLGSFLLCGVATAQASDFSASRIGFVNLERVLKESAPAKASQGKLEKEFSTRQKDLVKQESSFKTAVTKFQTDAPVLAETKRVEQQKKLMEQERDLQRLARTFQEELNKRKSEELQTLIASTNTIVKQLAATEKLDMVLQNAAFVDPKNDLTDRVLKMLE</sequence>
<dbReference type="SMART" id="SM00935">
    <property type="entry name" value="OmpH"/>
    <property type="match status" value="1"/>
</dbReference>
<comment type="similarity">
    <text evidence="2">Belongs to the skp family.</text>
</comment>
<evidence type="ECO:0000313" key="4">
    <source>
        <dbReference type="EMBL" id="OLP06940.1"/>
    </source>
</evidence>
<dbReference type="STRING" id="81479.RA876_02870"/>
<dbReference type="GO" id="GO:0051082">
    <property type="term" value="F:unfolded protein binding"/>
    <property type="evidence" value="ECO:0007669"/>
    <property type="project" value="InterPro"/>
</dbReference>
<keyword evidence="5" id="KW-1185">Reference proteome</keyword>
<proteinExistence type="inferred from homology"/>
<protein>
    <submittedName>
        <fullName evidence="4">Chaperone protein skp</fullName>
    </submittedName>
</protein>
<dbReference type="Proteomes" id="UP000185911">
    <property type="component" value="Unassembled WGS sequence"/>
</dbReference>
<dbReference type="GO" id="GO:0005829">
    <property type="term" value="C:cytosol"/>
    <property type="evidence" value="ECO:0007669"/>
    <property type="project" value="TreeGrafter"/>
</dbReference>
<organism evidence="4 5">
    <name type="scientific">Rhodoferax antarcticus ANT.BR</name>
    <dbReference type="NCBI Taxonomy" id="1111071"/>
    <lineage>
        <taxon>Bacteria</taxon>
        <taxon>Pseudomonadati</taxon>
        <taxon>Pseudomonadota</taxon>
        <taxon>Betaproteobacteria</taxon>
        <taxon>Burkholderiales</taxon>
        <taxon>Comamonadaceae</taxon>
        <taxon>Rhodoferax</taxon>
    </lineage>
</organism>
<dbReference type="InterPro" id="IPR005632">
    <property type="entry name" value="Chaperone_Skp"/>
</dbReference>
<dbReference type="SUPFAM" id="SSF111384">
    <property type="entry name" value="OmpH-like"/>
    <property type="match status" value="1"/>
</dbReference>
<evidence type="ECO:0000256" key="1">
    <source>
        <dbReference type="ARBA" id="ARBA00022729"/>
    </source>
</evidence>
<evidence type="ECO:0000256" key="2">
    <source>
        <dbReference type="PIRNR" id="PIRNR002094"/>
    </source>
</evidence>
<dbReference type="GO" id="GO:0050821">
    <property type="term" value="P:protein stabilization"/>
    <property type="evidence" value="ECO:0007669"/>
    <property type="project" value="TreeGrafter"/>
</dbReference>
<reference evidence="4 5" key="1">
    <citation type="submission" date="2017-01" db="EMBL/GenBank/DDBJ databases">
        <title>Genome sequence of Rhodoferax antarcticus ANT.BR, a psychrophilic purple nonsulfur bacterium from an Antarctic microbial mat.</title>
        <authorList>
            <person name="Baker J."/>
            <person name="Riester C."/>
            <person name="Skinner B."/>
            <person name="Newell A."/>
            <person name="Swingley W."/>
            <person name="Madigan M."/>
            <person name="Jung D."/>
            <person name="Asao M."/>
            <person name="Chen M."/>
            <person name="Loughlin P."/>
            <person name="Pan H."/>
            <person name="Lin S."/>
            <person name="Li N."/>
            <person name="Shaw J."/>
            <person name="Prado M."/>
            <person name="Sherman C."/>
            <person name="Li X."/>
            <person name="Tang J."/>
            <person name="Blankenship R."/>
            <person name="Zhao T."/>
            <person name="Touchman J."/>
            <person name="Sattley M."/>
        </authorList>
    </citation>
    <scope>NUCLEOTIDE SEQUENCE [LARGE SCALE GENOMIC DNA]</scope>
    <source>
        <strain evidence="4 5">ANT.BR</strain>
    </source>
</reference>
<gene>
    <name evidence="4" type="ORF">BLL52_1686</name>
</gene>
<name>A0A1Q8YGB2_9BURK</name>
<dbReference type="Pfam" id="PF03938">
    <property type="entry name" value="OmpH"/>
    <property type="match status" value="1"/>
</dbReference>
<dbReference type="Gene3D" id="3.30.910.20">
    <property type="entry name" value="Skp domain"/>
    <property type="match status" value="1"/>
</dbReference>